<accession>A0ABN2PAZ9</accession>
<keyword evidence="1" id="KW-1133">Transmembrane helix</keyword>
<proteinExistence type="predicted"/>
<sequence length="129" mass="13459">MDTLAQHASLVGGAAQLLAFLSLAVGCLLRIARPWAVLGLLGALAELVSTGWYVAAELAVRYAEGSFASVSFWLSSPAHVVMQLLAVVGVLLLVAAVLAGRRGPAVPVEPAEGPTGTTFRQLPRGLRWE</sequence>
<dbReference type="RefSeq" id="WP_344006177.1">
    <property type="nucleotide sequence ID" value="NZ_BAAAMY010000004.1"/>
</dbReference>
<feature type="transmembrane region" description="Helical" evidence="1">
    <location>
        <begin position="80"/>
        <end position="99"/>
    </location>
</feature>
<comment type="caution">
    <text evidence="2">The sequence shown here is derived from an EMBL/GenBank/DDBJ whole genome shotgun (WGS) entry which is preliminary data.</text>
</comment>
<keyword evidence="1" id="KW-0812">Transmembrane</keyword>
<dbReference type="EMBL" id="BAAAMY010000004">
    <property type="protein sequence ID" value="GAA1916416.1"/>
    <property type="molecule type" value="Genomic_DNA"/>
</dbReference>
<feature type="transmembrane region" description="Helical" evidence="1">
    <location>
        <begin position="6"/>
        <end position="29"/>
    </location>
</feature>
<reference evidence="2 3" key="1">
    <citation type="journal article" date="2019" name="Int. J. Syst. Evol. Microbiol.">
        <title>The Global Catalogue of Microorganisms (GCM) 10K type strain sequencing project: providing services to taxonomists for standard genome sequencing and annotation.</title>
        <authorList>
            <consortium name="The Broad Institute Genomics Platform"/>
            <consortium name="The Broad Institute Genome Sequencing Center for Infectious Disease"/>
            <person name="Wu L."/>
            <person name="Ma J."/>
        </authorList>
    </citation>
    <scope>NUCLEOTIDE SEQUENCE [LARGE SCALE GENOMIC DNA]</scope>
    <source>
        <strain evidence="2 3">JCM 14046</strain>
    </source>
</reference>
<organism evidence="2 3">
    <name type="scientific">Nocardioides lentus</name>
    <dbReference type="NCBI Taxonomy" id="338077"/>
    <lineage>
        <taxon>Bacteria</taxon>
        <taxon>Bacillati</taxon>
        <taxon>Actinomycetota</taxon>
        <taxon>Actinomycetes</taxon>
        <taxon>Propionibacteriales</taxon>
        <taxon>Nocardioidaceae</taxon>
        <taxon>Nocardioides</taxon>
    </lineage>
</organism>
<evidence type="ECO:0000256" key="1">
    <source>
        <dbReference type="SAM" id="Phobius"/>
    </source>
</evidence>
<protein>
    <submittedName>
        <fullName evidence="2">Uncharacterized protein</fullName>
    </submittedName>
</protein>
<gene>
    <name evidence="2" type="ORF">GCM10009737_17340</name>
</gene>
<dbReference type="Proteomes" id="UP001501612">
    <property type="component" value="Unassembled WGS sequence"/>
</dbReference>
<keyword evidence="3" id="KW-1185">Reference proteome</keyword>
<evidence type="ECO:0000313" key="2">
    <source>
        <dbReference type="EMBL" id="GAA1916416.1"/>
    </source>
</evidence>
<feature type="transmembrane region" description="Helical" evidence="1">
    <location>
        <begin position="36"/>
        <end position="60"/>
    </location>
</feature>
<name>A0ABN2PAZ9_9ACTN</name>
<keyword evidence="1" id="KW-0472">Membrane</keyword>
<evidence type="ECO:0000313" key="3">
    <source>
        <dbReference type="Proteomes" id="UP001501612"/>
    </source>
</evidence>